<evidence type="ECO:0000313" key="3">
    <source>
        <dbReference type="EMBL" id="QEL18819.1"/>
    </source>
</evidence>
<accession>A0A5C1AHB8</accession>
<keyword evidence="3" id="KW-0378">Hydrolase</keyword>
<feature type="domain" description="Gfo/Idh/MocA-like oxidoreductase bacterial type C-terminal" evidence="2">
    <location>
        <begin position="189"/>
        <end position="418"/>
    </location>
</feature>
<dbReference type="KEGG" id="lrs:PX52LOC_05859"/>
<evidence type="ECO:0000259" key="1">
    <source>
        <dbReference type="Pfam" id="PF01408"/>
    </source>
</evidence>
<protein>
    <submittedName>
        <fullName evidence="3">Putative Rossmann-fold-type glycoside hydrolase</fullName>
    </submittedName>
</protein>
<keyword evidence="4" id="KW-1185">Reference proteome</keyword>
<evidence type="ECO:0000259" key="2">
    <source>
        <dbReference type="Pfam" id="PF19051"/>
    </source>
</evidence>
<dbReference type="OrthoDB" id="255433at2"/>
<dbReference type="SUPFAM" id="SSF51735">
    <property type="entry name" value="NAD(P)-binding Rossmann-fold domains"/>
    <property type="match status" value="1"/>
</dbReference>
<dbReference type="InterPro" id="IPR043906">
    <property type="entry name" value="Gfo/Idh/MocA_OxRdtase_bact_C"/>
</dbReference>
<proteinExistence type="predicted"/>
<dbReference type="AlphaFoldDB" id="A0A5C1AHB8"/>
<gene>
    <name evidence="3" type="ORF">PX52LOC_05859</name>
</gene>
<dbReference type="Pfam" id="PF19051">
    <property type="entry name" value="GFO_IDH_MocA_C2"/>
    <property type="match status" value="1"/>
</dbReference>
<dbReference type="RefSeq" id="WP_149113276.1">
    <property type="nucleotide sequence ID" value="NZ_CP042425.1"/>
</dbReference>
<organism evidence="3 4">
    <name type="scientific">Limnoglobus roseus</name>
    <dbReference type="NCBI Taxonomy" id="2598579"/>
    <lineage>
        <taxon>Bacteria</taxon>
        <taxon>Pseudomonadati</taxon>
        <taxon>Planctomycetota</taxon>
        <taxon>Planctomycetia</taxon>
        <taxon>Gemmatales</taxon>
        <taxon>Gemmataceae</taxon>
        <taxon>Limnoglobus</taxon>
    </lineage>
</organism>
<dbReference type="InterPro" id="IPR036291">
    <property type="entry name" value="NAD(P)-bd_dom_sf"/>
</dbReference>
<dbReference type="InterPro" id="IPR050463">
    <property type="entry name" value="Gfo/Idh/MocA_oxidrdct_glycsds"/>
</dbReference>
<dbReference type="SUPFAM" id="SSF55347">
    <property type="entry name" value="Glyceraldehyde-3-phosphate dehydrogenase-like, C-terminal domain"/>
    <property type="match status" value="1"/>
</dbReference>
<feature type="domain" description="Gfo/Idh/MocA-like oxidoreductase N-terminal" evidence="1">
    <location>
        <begin position="27"/>
        <end position="143"/>
    </location>
</feature>
<dbReference type="Pfam" id="PF01408">
    <property type="entry name" value="GFO_IDH_MocA"/>
    <property type="match status" value="1"/>
</dbReference>
<dbReference type="GO" id="GO:0016787">
    <property type="term" value="F:hydrolase activity"/>
    <property type="evidence" value="ECO:0007669"/>
    <property type="project" value="UniProtKB-KW"/>
</dbReference>
<dbReference type="Gene3D" id="3.40.50.720">
    <property type="entry name" value="NAD(P)-binding Rossmann-like Domain"/>
    <property type="match status" value="1"/>
</dbReference>
<reference evidence="4" key="1">
    <citation type="submission" date="2019-08" db="EMBL/GenBank/DDBJ databases">
        <title>Limnoglobus roseus gen. nov., sp. nov., a novel freshwater planctomycete with a giant genome from the family Gemmataceae.</title>
        <authorList>
            <person name="Kulichevskaya I.S."/>
            <person name="Naumoff D.G."/>
            <person name="Miroshnikov K."/>
            <person name="Ivanova A."/>
            <person name="Philippov D.A."/>
            <person name="Hakobyan A."/>
            <person name="Rijpstra I.C."/>
            <person name="Sinninghe Damste J.S."/>
            <person name="Liesack W."/>
            <person name="Dedysh S.N."/>
        </authorList>
    </citation>
    <scope>NUCLEOTIDE SEQUENCE [LARGE SCALE GENOMIC DNA]</scope>
    <source>
        <strain evidence="4">PX52</strain>
    </source>
</reference>
<dbReference type="PANTHER" id="PTHR43818:SF10">
    <property type="entry name" value="NADH-DEPENDENT DEHYDROGENASE-RELATED"/>
    <property type="match status" value="1"/>
</dbReference>
<evidence type="ECO:0000313" key="4">
    <source>
        <dbReference type="Proteomes" id="UP000324974"/>
    </source>
</evidence>
<dbReference type="PANTHER" id="PTHR43818">
    <property type="entry name" value="BCDNA.GH03377"/>
    <property type="match status" value="1"/>
</dbReference>
<dbReference type="Gene3D" id="3.30.360.10">
    <property type="entry name" value="Dihydrodipicolinate Reductase, domain 2"/>
    <property type="match status" value="1"/>
</dbReference>
<dbReference type="Proteomes" id="UP000324974">
    <property type="component" value="Chromosome"/>
</dbReference>
<dbReference type="InterPro" id="IPR000683">
    <property type="entry name" value="Gfo/Idh/MocA-like_OxRdtase_N"/>
</dbReference>
<dbReference type="EMBL" id="CP042425">
    <property type="protein sequence ID" value="QEL18819.1"/>
    <property type="molecule type" value="Genomic_DNA"/>
</dbReference>
<dbReference type="GO" id="GO:0000166">
    <property type="term" value="F:nucleotide binding"/>
    <property type="evidence" value="ECO:0007669"/>
    <property type="project" value="InterPro"/>
</dbReference>
<sequence>MLNRRRFLAATGGALLAPNVSADTGKLRIAVIGVSNRGAANLKGVEKENIVALCDVDPGNAVKAQQQFPKAEVFTDYRKLFDRANGFDAVVISTPDHTHAHATLTALKLGKHVYCEKPLCHTVQEVRAVRNAVRGTKLVTQMGTQIHAEENYRRVVEIVQGGVLGTVNRVHVWISSKPVAGKKTGTKPSAKFDLDVWLGPAPVEFFEAKMAQANYAWPHFHWRWWWEFGGGTLADLGCHYTDLPFWALDLKAPTKVKAVGKKTYDGDNTTPDVMQVDYQFPGVHLTWYHGTSGPSLDGSVKFPGYGAGVLFEGDKGKLVADYSKHQLLPEEFARVTKKPTPTISKSVGHHQEWIDAIKNGGPTTCNFEYSGRLTEAILLGNVAYRCGEELEWDAATANVTNTKNAAAFLGREYRKGWQV</sequence>
<name>A0A5C1AHB8_9BACT</name>